<dbReference type="EMBL" id="SMFU01000010">
    <property type="protein sequence ID" value="TCK04783.1"/>
    <property type="molecule type" value="Genomic_DNA"/>
</dbReference>
<reference evidence="2 3" key="1">
    <citation type="submission" date="2019-03" db="EMBL/GenBank/DDBJ databases">
        <title>Genomic Encyclopedia of Archaeal and Bacterial Type Strains, Phase II (KMG-II): from individual species to whole genera.</title>
        <authorList>
            <person name="Goeker M."/>
        </authorList>
    </citation>
    <scope>NUCLEOTIDE SEQUENCE [LARGE SCALE GENOMIC DNA]</scope>
    <source>
        <strain evidence="2 3">DSM 27697</strain>
    </source>
</reference>
<comment type="caution">
    <text evidence="2">The sequence shown here is derived from an EMBL/GenBank/DDBJ whole genome shotgun (WGS) entry which is preliminary data.</text>
</comment>
<protein>
    <submittedName>
        <fullName evidence="2">DNA-binding MarR family transcriptional regulator</fullName>
    </submittedName>
</protein>
<dbReference type="Gene3D" id="1.10.10.10">
    <property type="entry name" value="Winged helix-like DNA-binding domain superfamily/Winged helix DNA-binding domain"/>
    <property type="match status" value="1"/>
</dbReference>
<dbReference type="GO" id="GO:0003700">
    <property type="term" value="F:DNA-binding transcription factor activity"/>
    <property type="evidence" value="ECO:0007669"/>
    <property type="project" value="InterPro"/>
</dbReference>
<dbReference type="InterPro" id="IPR000835">
    <property type="entry name" value="HTH_MarR-typ"/>
</dbReference>
<evidence type="ECO:0000259" key="1">
    <source>
        <dbReference type="PROSITE" id="PS50995"/>
    </source>
</evidence>
<dbReference type="PANTHER" id="PTHR33164">
    <property type="entry name" value="TRANSCRIPTIONAL REGULATOR, MARR FAMILY"/>
    <property type="match status" value="1"/>
</dbReference>
<dbReference type="GO" id="GO:0006950">
    <property type="term" value="P:response to stress"/>
    <property type="evidence" value="ECO:0007669"/>
    <property type="project" value="TreeGrafter"/>
</dbReference>
<dbReference type="PROSITE" id="PS50995">
    <property type="entry name" value="HTH_MARR_2"/>
    <property type="match status" value="1"/>
</dbReference>
<accession>A0A4R1GD62</accession>
<organism evidence="2 3">
    <name type="scientific">Marinobacterium mangrovicola</name>
    <dbReference type="NCBI Taxonomy" id="1476959"/>
    <lineage>
        <taxon>Bacteria</taxon>
        <taxon>Pseudomonadati</taxon>
        <taxon>Pseudomonadota</taxon>
        <taxon>Gammaproteobacteria</taxon>
        <taxon>Oceanospirillales</taxon>
        <taxon>Oceanospirillaceae</taxon>
        <taxon>Marinobacterium</taxon>
    </lineage>
</organism>
<dbReference type="SUPFAM" id="SSF46785">
    <property type="entry name" value="Winged helix' DNA-binding domain"/>
    <property type="match status" value="1"/>
</dbReference>
<keyword evidence="2" id="KW-0238">DNA-binding</keyword>
<proteinExistence type="predicted"/>
<gene>
    <name evidence="2" type="ORF">CLV83_3232</name>
</gene>
<dbReference type="PANTHER" id="PTHR33164:SF99">
    <property type="entry name" value="MARR FAMILY REGULATORY PROTEIN"/>
    <property type="match status" value="1"/>
</dbReference>
<dbReference type="Proteomes" id="UP000294546">
    <property type="component" value="Unassembled WGS sequence"/>
</dbReference>
<feature type="domain" description="HTH marR-type" evidence="1">
    <location>
        <begin position="1"/>
        <end position="146"/>
    </location>
</feature>
<sequence length="151" mass="17329">MRRYNPTSDDFKKEEFPLYWLARVHGRYTLAMEKTLKKIGMDIPRYRILFILKEQGISSISEIAEHAVAKLPTITKTIYRMKDDGLVDTAPSPDDGRVTQVTLTPKGQEAIVDIEAATTKLFNQSFKGMTEAQLKRLNRMLEAIFNNLPEH</sequence>
<dbReference type="GO" id="GO:0003677">
    <property type="term" value="F:DNA binding"/>
    <property type="evidence" value="ECO:0007669"/>
    <property type="project" value="UniProtKB-KW"/>
</dbReference>
<dbReference type="InterPro" id="IPR039422">
    <property type="entry name" value="MarR/SlyA-like"/>
</dbReference>
<name>A0A4R1GD62_9GAMM</name>
<dbReference type="Pfam" id="PF01047">
    <property type="entry name" value="MarR"/>
    <property type="match status" value="1"/>
</dbReference>
<dbReference type="InterPro" id="IPR036390">
    <property type="entry name" value="WH_DNA-bd_sf"/>
</dbReference>
<dbReference type="AlphaFoldDB" id="A0A4R1GD62"/>
<dbReference type="InterPro" id="IPR036388">
    <property type="entry name" value="WH-like_DNA-bd_sf"/>
</dbReference>
<dbReference type="SMART" id="SM00347">
    <property type="entry name" value="HTH_MARR"/>
    <property type="match status" value="1"/>
</dbReference>
<evidence type="ECO:0000313" key="2">
    <source>
        <dbReference type="EMBL" id="TCK04783.1"/>
    </source>
</evidence>
<evidence type="ECO:0000313" key="3">
    <source>
        <dbReference type="Proteomes" id="UP000294546"/>
    </source>
</evidence>
<keyword evidence="3" id="KW-1185">Reference proteome</keyword>